<evidence type="ECO:0000313" key="2">
    <source>
        <dbReference type="Proteomes" id="UP000887159"/>
    </source>
</evidence>
<accession>A0A8X6W725</accession>
<dbReference type="Proteomes" id="UP000887159">
    <property type="component" value="Unassembled WGS sequence"/>
</dbReference>
<sequence>MTGMGQKSWQNDFDYTIMRLDTLKSLGWDHTSCIPRSGAKGLLTFRIIAFSVRRVALQKFRKRWKMTQQMDCHQRQAVFWHGIHKLSEKWVKCVEADDQNFGKKLILLEEYLFPLQKNPEKFIMVFLSVPSDL</sequence>
<organism evidence="1 2">
    <name type="scientific">Trichonephila clavipes</name>
    <name type="common">Golden silk orbweaver</name>
    <name type="synonym">Nephila clavipes</name>
    <dbReference type="NCBI Taxonomy" id="2585209"/>
    <lineage>
        <taxon>Eukaryota</taxon>
        <taxon>Metazoa</taxon>
        <taxon>Ecdysozoa</taxon>
        <taxon>Arthropoda</taxon>
        <taxon>Chelicerata</taxon>
        <taxon>Arachnida</taxon>
        <taxon>Araneae</taxon>
        <taxon>Araneomorphae</taxon>
        <taxon>Entelegynae</taxon>
        <taxon>Araneoidea</taxon>
        <taxon>Nephilidae</taxon>
        <taxon>Trichonephila</taxon>
    </lineage>
</organism>
<reference evidence="1" key="1">
    <citation type="submission" date="2020-08" db="EMBL/GenBank/DDBJ databases">
        <title>Multicomponent nature underlies the extraordinary mechanical properties of spider dragline silk.</title>
        <authorList>
            <person name="Kono N."/>
            <person name="Nakamura H."/>
            <person name="Mori M."/>
            <person name="Yoshida Y."/>
            <person name="Ohtoshi R."/>
            <person name="Malay A.D."/>
            <person name="Moran D.A.P."/>
            <person name="Tomita M."/>
            <person name="Numata K."/>
            <person name="Arakawa K."/>
        </authorList>
    </citation>
    <scope>NUCLEOTIDE SEQUENCE</scope>
</reference>
<comment type="caution">
    <text evidence="1">The sequence shown here is derived from an EMBL/GenBank/DDBJ whole genome shotgun (WGS) entry which is preliminary data.</text>
</comment>
<evidence type="ECO:0000313" key="1">
    <source>
        <dbReference type="EMBL" id="GFY28886.1"/>
    </source>
</evidence>
<protein>
    <submittedName>
        <fullName evidence="1">Uncharacterized protein</fullName>
    </submittedName>
</protein>
<keyword evidence="2" id="KW-1185">Reference proteome</keyword>
<dbReference type="AlphaFoldDB" id="A0A8X6W725"/>
<dbReference type="EMBL" id="BMAU01021387">
    <property type="protein sequence ID" value="GFY28886.1"/>
    <property type="molecule type" value="Genomic_DNA"/>
</dbReference>
<gene>
    <name evidence="1" type="ORF">TNCV_4720171</name>
</gene>
<name>A0A8X6W725_TRICX</name>
<proteinExistence type="predicted"/>